<evidence type="ECO:0000256" key="1">
    <source>
        <dbReference type="SAM" id="Phobius"/>
    </source>
</evidence>
<gene>
    <name evidence="2" type="ORF">ACH3VR_18760</name>
</gene>
<dbReference type="Proteomes" id="UP001610861">
    <property type="component" value="Unassembled WGS sequence"/>
</dbReference>
<dbReference type="RefSeq" id="WP_397557845.1">
    <property type="nucleotide sequence ID" value="NZ_JBIQWL010000009.1"/>
</dbReference>
<dbReference type="EMBL" id="JBIQWL010000009">
    <property type="protein sequence ID" value="MFH8252415.1"/>
    <property type="molecule type" value="Genomic_DNA"/>
</dbReference>
<keyword evidence="3" id="KW-1185">Reference proteome</keyword>
<organism evidence="2 3">
    <name type="scientific">Microbacterium alkaliflavum</name>
    <dbReference type="NCBI Taxonomy" id="3248839"/>
    <lineage>
        <taxon>Bacteria</taxon>
        <taxon>Bacillati</taxon>
        <taxon>Actinomycetota</taxon>
        <taxon>Actinomycetes</taxon>
        <taxon>Micrococcales</taxon>
        <taxon>Microbacteriaceae</taxon>
        <taxon>Microbacterium</taxon>
    </lineage>
</organism>
<comment type="caution">
    <text evidence="2">The sequence shown here is derived from an EMBL/GenBank/DDBJ whole genome shotgun (WGS) entry which is preliminary data.</text>
</comment>
<feature type="transmembrane region" description="Helical" evidence="1">
    <location>
        <begin position="16"/>
        <end position="36"/>
    </location>
</feature>
<proteinExistence type="predicted"/>
<keyword evidence="1" id="KW-0472">Membrane</keyword>
<protein>
    <recommendedName>
        <fullName evidence="4">PH domain-containing protein</fullName>
    </recommendedName>
</protein>
<keyword evidence="1" id="KW-0812">Transmembrane</keyword>
<accession>A0ABW7QC04</accession>
<feature type="transmembrane region" description="Helical" evidence="1">
    <location>
        <begin position="42"/>
        <end position="63"/>
    </location>
</feature>
<evidence type="ECO:0008006" key="4">
    <source>
        <dbReference type="Google" id="ProtNLM"/>
    </source>
</evidence>
<reference evidence="2 3" key="1">
    <citation type="submission" date="2024-09" db="EMBL/GenBank/DDBJ databases">
        <authorList>
            <person name="Pan X."/>
        </authorList>
    </citation>
    <scope>NUCLEOTIDE SEQUENCE [LARGE SCALE GENOMIC DNA]</scope>
    <source>
        <strain evidence="2 3">B2969</strain>
    </source>
</reference>
<sequence length="159" mass="16935">MSTSAPLKIITPRGRLIALAVLCFIIAAMGVVVYLVNPTEPLNIIAGAAAFGVFGVGGGFSLVGQFRRSTLIRADGDGLRIEGRVTVPWSDVDRIGATPSALGIRLRSYDSLTQAAPSVYTTESLRATRKDSGWDLLYPEKLLGRPPREAAAALRARQP</sequence>
<keyword evidence="1" id="KW-1133">Transmembrane helix</keyword>
<evidence type="ECO:0000313" key="3">
    <source>
        <dbReference type="Proteomes" id="UP001610861"/>
    </source>
</evidence>
<evidence type="ECO:0000313" key="2">
    <source>
        <dbReference type="EMBL" id="MFH8252415.1"/>
    </source>
</evidence>
<name>A0ABW7QC04_9MICO</name>